<dbReference type="EMBL" id="QJJQ01000035">
    <property type="protein sequence ID" value="PXW79987.1"/>
    <property type="molecule type" value="Genomic_DNA"/>
</dbReference>
<keyword evidence="3" id="KW-1185">Reference proteome</keyword>
<evidence type="ECO:0000313" key="2">
    <source>
        <dbReference type="EMBL" id="PXW79987.1"/>
    </source>
</evidence>
<feature type="transmembrane region" description="Helical" evidence="1">
    <location>
        <begin position="7"/>
        <end position="27"/>
    </location>
</feature>
<accession>A0A2V3VE33</accession>
<keyword evidence="1" id="KW-0472">Membrane</keyword>
<keyword evidence="1" id="KW-1133">Transmembrane helix</keyword>
<organism evidence="2 3">
    <name type="scientific">Pseudogracilibacillus auburnensis</name>
    <dbReference type="NCBI Taxonomy" id="1494959"/>
    <lineage>
        <taxon>Bacteria</taxon>
        <taxon>Bacillati</taxon>
        <taxon>Bacillota</taxon>
        <taxon>Bacilli</taxon>
        <taxon>Bacillales</taxon>
        <taxon>Bacillaceae</taxon>
        <taxon>Pseudogracilibacillus</taxon>
    </lineage>
</organism>
<proteinExistence type="predicted"/>
<gene>
    <name evidence="2" type="ORF">DFR56_1354</name>
</gene>
<dbReference type="RefSeq" id="WP_158525781.1">
    <property type="nucleotide sequence ID" value="NZ_JBHUHB010000001.1"/>
</dbReference>
<protein>
    <submittedName>
        <fullName evidence="2">Uncharacterized protein</fullName>
    </submittedName>
</protein>
<comment type="caution">
    <text evidence="2">The sequence shown here is derived from an EMBL/GenBank/DDBJ whole genome shotgun (WGS) entry which is preliminary data.</text>
</comment>
<evidence type="ECO:0000313" key="3">
    <source>
        <dbReference type="Proteomes" id="UP000247978"/>
    </source>
</evidence>
<evidence type="ECO:0000256" key="1">
    <source>
        <dbReference type="SAM" id="Phobius"/>
    </source>
</evidence>
<reference evidence="2 3" key="1">
    <citation type="submission" date="2018-05" db="EMBL/GenBank/DDBJ databases">
        <title>Genomic Encyclopedia of Type Strains, Phase IV (KMG-IV): sequencing the most valuable type-strain genomes for metagenomic binning, comparative biology and taxonomic classification.</title>
        <authorList>
            <person name="Goeker M."/>
        </authorList>
    </citation>
    <scope>NUCLEOTIDE SEQUENCE [LARGE SCALE GENOMIC DNA]</scope>
    <source>
        <strain evidence="2 3">DSM 28556</strain>
    </source>
</reference>
<feature type="transmembrane region" description="Helical" evidence="1">
    <location>
        <begin position="33"/>
        <end position="50"/>
    </location>
</feature>
<name>A0A2V3VE33_9BACI</name>
<dbReference type="Proteomes" id="UP000247978">
    <property type="component" value="Unassembled WGS sequence"/>
</dbReference>
<keyword evidence="1" id="KW-0812">Transmembrane</keyword>
<dbReference type="AlphaFoldDB" id="A0A2V3VE33"/>
<sequence>MRKTIKIIFAAIALGMGVSVFVLSILGNIEAKNAISLLSIGIICLAILKLQEK</sequence>